<dbReference type="InterPro" id="IPR011598">
    <property type="entry name" value="bHLH_dom"/>
</dbReference>
<evidence type="ECO:0000256" key="4">
    <source>
        <dbReference type="ARBA" id="ARBA00023242"/>
    </source>
</evidence>
<evidence type="ECO:0000256" key="1">
    <source>
        <dbReference type="ARBA" id="ARBA00004123"/>
    </source>
</evidence>
<keyword evidence="3" id="KW-0804">Transcription</keyword>
<comment type="caution">
    <text evidence="6">The sequence shown here is derived from an EMBL/GenBank/DDBJ whole genome shotgun (WGS) entry which is preliminary data.</text>
</comment>
<comment type="subcellular location">
    <subcellularLocation>
        <location evidence="1">Nucleus</location>
    </subcellularLocation>
</comment>
<organism evidence="6 7">
    <name type="scientific">Patella caerulea</name>
    <name type="common">Rayed Mediterranean limpet</name>
    <dbReference type="NCBI Taxonomy" id="87958"/>
    <lineage>
        <taxon>Eukaryota</taxon>
        <taxon>Metazoa</taxon>
        <taxon>Spiralia</taxon>
        <taxon>Lophotrochozoa</taxon>
        <taxon>Mollusca</taxon>
        <taxon>Gastropoda</taxon>
        <taxon>Patellogastropoda</taxon>
        <taxon>Patelloidea</taxon>
        <taxon>Patellidae</taxon>
        <taxon>Patella</taxon>
    </lineage>
</organism>
<dbReference type="PANTHER" id="PTHR10985">
    <property type="entry name" value="BASIC HELIX-LOOP-HELIX TRANSCRIPTION FACTOR, HES-RELATED"/>
    <property type="match status" value="1"/>
</dbReference>
<accession>A0AAN8PSA1</accession>
<reference evidence="6 7" key="1">
    <citation type="submission" date="2024-01" db="EMBL/GenBank/DDBJ databases">
        <title>The genome of the rayed Mediterranean limpet Patella caerulea (Linnaeus, 1758).</title>
        <authorList>
            <person name="Anh-Thu Weber A."/>
            <person name="Halstead-Nussloch G."/>
        </authorList>
    </citation>
    <scope>NUCLEOTIDE SEQUENCE [LARGE SCALE GENOMIC DNA]</scope>
    <source>
        <strain evidence="6">AATW-2023a</strain>
        <tissue evidence="6">Whole specimen</tissue>
    </source>
</reference>
<dbReference type="SMART" id="SM00353">
    <property type="entry name" value="HLH"/>
    <property type="match status" value="1"/>
</dbReference>
<keyword evidence="4" id="KW-0539">Nucleus</keyword>
<evidence type="ECO:0000259" key="5">
    <source>
        <dbReference type="PROSITE" id="PS50888"/>
    </source>
</evidence>
<dbReference type="PROSITE" id="PS50888">
    <property type="entry name" value="BHLH"/>
    <property type="match status" value="1"/>
</dbReference>
<keyword evidence="7" id="KW-1185">Reference proteome</keyword>
<dbReference type="Gene3D" id="4.10.280.10">
    <property type="entry name" value="Helix-loop-helix DNA-binding domain"/>
    <property type="match status" value="1"/>
</dbReference>
<evidence type="ECO:0000256" key="3">
    <source>
        <dbReference type="ARBA" id="ARBA00023163"/>
    </source>
</evidence>
<dbReference type="GO" id="GO:0005634">
    <property type="term" value="C:nucleus"/>
    <property type="evidence" value="ECO:0007669"/>
    <property type="project" value="UniProtKB-SubCell"/>
</dbReference>
<dbReference type="SUPFAM" id="SSF158457">
    <property type="entry name" value="Orange domain-like"/>
    <property type="match status" value="1"/>
</dbReference>
<dbReference type="GO" id="GO:0046983">
    <property type="term" value="F:protein dimerization activity"/>
    <property type="evidence" value="ECO:0007669"/>
    <property type="project" value="InterPro"/>
</dbReference>
<dbReference type="InterPro" id="IPR050370">
    <property type="entry name" value="HES_HEY"/>
</dbReference>
<evidence type="ECO:0000313" key="6">
    <source>
        <dbReference type="EMBL" id="KAK6177536.1"/>
    </source>
</evidence>
<keyword evidence="2" id="KW-0805">Transcription regulation</keyword>
<evidence type="ECO:0000313" key="7">
    <source>
        <dbReference type="Proteomes" id="UP001347796"/>
    </source>
</evidence>
<dbReference type="Proteomes" id="UP001347796">
    <property type="component" value="Unassembled WGS sequence"/>
</dbReference>
<evidence type="ECO:0000256" key="2">
    <source>
        <dbReference type="ARBA" id="ARBA00023015"/>
    </source>
</evidence>
<dbReference type="CDD" id="cd11410">
    <property type="entry name" value="bHLH_O_HES"/>
    <property type="match status" value="1"/>
</dbReference>
<dbReference type="EMBL" id="JAZGQO010000010">
    <property type="protein sequence ID" value="KAK6177536.1"/>
    <property type="molecule type" value="Genomic_DNA"/>
</dbReference>
<proteinExistence type="predicted"/>
<dbReference type="Pfam" id="PF00010">
    <property type="entry name" value="HLH"/>
    <property type="match status" value="1"/>
</dbReference>
<dbReference type="AlphaFoldDB" id="A0AAN8PSA1"/>
<dbReference type="InterPro" id="IPR036638">
    <property type="entry name" value="HLH_DNA-bd_sf"/>
</dbReference>
<dbReference type="SUPFAM" id="SSF47459">
    <property type="entry name" value="HLH, helix-loop-helix DNA-binding domain"/>
    <property type="match status" value="1"/>
</dbReference>
<feature type="domain" description="BHLH" evidence="5">
    <location>
        <begin position="4"/>
        <end position="63"/>
    </location>
</feature>
<sequence>MFGQEKGRKLLAEKKRRNRINECLNQIKNLLCEDSVSYQTDLDANKMEKSEILESAVEFIKKKKYSSPSCPREDQSTYQQGFTRCFQEMTSFLGGVTEVSDNVKYALIQHVSRNIQSTQYGSHINYVQNPGISTNINGQYSPRSENQKYIKYNPSLAVPLDRHNYRQNIKTETTVDSNNNNNSCISNNIVNNNICLSNNNIMNINSSVWRPW</sequence>
<gene>
    <name evidence="6" type="ORF">SNE40_015619</name>
</gene>
<name>A0AAN8PSA1_PATCE</name>
<protein>
    <recommendedName>
        <fullName evidence="5">BHLH domain-containing protein</fullName>
    </recommendedName>
</protein>